<dbReference type="SUPFAM" id="SSF55874">
    <property type="entry name" value="ATPase domain of HSP90 chaperone/DNA topoisomerase II/histidine kinase"/>
    <property type="match status" value="1"/>
</dbReference>
<reference evidence="8 9" key="1">
    <citation type="submission" date="2021-06" db="EMBL/GenBank/DDBJ databases">
        <title>50 bacteria genomes isolated from Dapeng, Shenzhen, China.</title>
        <authorList>
            <person name="Zheng W."/>
            <person name="Yu S."/>
            <person name="Huang Y."/>
        </authorList>
    </citation>
    <scope>NUCLEOTIDE SEQUENCE [LARGE SCALE GENOMIC DNA]</scope>
    <source>
        <strain evidence="8 9">DP1N14-2</strain>
    </source>
</reference>
<dbReference type="Gene3D" id="3.30.565.10">
    <property type="entry name" value="Histidine kinase-like ATPase, C-terminal domain"/>
    <property type="match status" value="1"/>
</dbReference>
<evidence type="ECO:0000256" key="4">
    <source>
        <dbReference type="ARBA" id="ARBA00022679"/>
    </source>
</evidence>
<dbReference type="Pfam" id="PF02518">
    <property type="entry name" value="HATPase_c"/>
    <property type="match status" value="1"/>
</dbReference>
<dbReference type="PANTHER" id="PTHR42878:SF15">
    <property type="entry name" value="BACTERIOPHYTOCHROME"/>
    <property type="match status" value="1"/>
</dbReference>
<dbReference type="PRINTS" id="PR00344">
    <property type="entry name" value="BCTRLSENSOR"/>
</dbReference>
<evidence type="ECO:0000256" key="6">
    <source>
        <dbReference type="SAM" id="Coils"/>
    </source>
</evidence>
<dbReference type="RefSeq" id="WP_222508417.1">
    <property type="nucleotide sequence ID" value="NZ_JAHVJA010000004.1"/>
</dbReference>
<organism evidence="8 9">
    <name type="scientific">Leisingera daeponensis</name>
    <dbReference type="NCBI Taxonomy" id="405746"/>
    <lineage>
        <taxon>Bacteria</taxon>
        <taxon>Pseudomonadati</taxon>
        <taxon>Pseudomonadota</taxon>
        <taxon>Alphaproteobacteria</taxon>
        <taxon>Rhodobacterales</taxon>
        <taxon>Roseobacteraceae</taxon>
        <taxon>Leisingera</taxon>
    </lineage>
</organism>
<dbReference type="SUPFAM" id="SSF47384">
    <property type="entry name" value="Homodimeric domain of signal transducing histidine kinase"/>
    <property type="match status" value="1"/>
</dbReference>
<dbReference type="Proteomes" id="UP000766629">
    <property type="component" value="Unassembled WGS sequence"/>
</dbReference>
<dbReference type="InterPro" id="IPR036097">
    <property type="entry name" value="HisK_dim/P_sf"/>
</dbReference>
<comment type="catalytic activity">
    <reaction evidence="1">
        <text>ATP + protein L-histidine = ADP + protein N-phospho-L-histidine.</text>
        <dbReference type="EC" id="2.7.13.3"/>
    </reaction>
</comment>
<dbReference type="InterPro" id="IPR003594">
    <property type="entry name" value="HATPase_dom"/>
</dbReference>
<dbReference type="InterPro" id="IPR050351">
    <property type="entry name" value="BphY/WalK/GraS-like"/>
</dbReference>
<comment type="caution">
    <text evidence="8">The sequence shown here is derived from an EMBL/GenBank/DDBJ whole genome shotgun (WGS) entry which is preliminary data.</text>
</comment>
<dbReference type="Pfam" id="PF00512">
    <property type="entry name" value="HisKA"/>
    <property type="match status" value="1"/>
</dbReference>
<protein>
    <recommendedName>
        <fullName evidence="2">histidine kinase</fullName>
        <ecNumber evidence="2">2.7.13.3</ecNumber>
    </recommendedName>
</protein>
<keyword evidence="3" id="KW-0597">Phosphoprotein</keyword>
<evidence type="ECO:0000256" key="2">
    <source>
        <dbReference type="ARBA" id="ARBA00012438"/>
    </source>
</evidence>
<dbReference type="SMART" id="SM00388">
    <property type="entry name" value="HisKA"/>
    <property type="match status" value="1"/>
</dbReference>
<dbReference type="EMBL" id="JAHVJA010000004">
    <property type="protein sequence ID" value="MBY6140029.1"/>
    <property type="molecule type" value="Genomic_DNA"/>
</dbReference>
<feature type="domain" description="Histidine kinase" evidence="7">
    <location>
        <begin position="171"/>
        <end position="382"/>
    </location>
</feature>
<gene>
    <name evidence="8" type="ORF">KUV26_11325</name>
</gene>
<keyword evidence="9" id="KW-1185">Reference proteome</keyword>
<dbReference type="InterPro" id="IPR005467">
    <property type="entry name" value="His_kinase_dom"/>
</dbReference>
<dbReference type="GO" id="GO:0016301">
    <property type="term" value="F:kinase activity"/>
    <property type="evidence" value="ECO:0007669"/>
    <property type="project" value="UniProtKB-KW"/>
</dbReference>
<sequence>MTPSPPAENGLEAELLGNAFLASPYASFILDWNGRILVCNRRAERSFAPGRTPGGNTLHGTCISTLTRLEPDHVLARLRRGTTQGSTTLPMAAGIRSVASQDTEFRVSLLPSGTHGERLILLTQDQLRITAASLRQMNDMRSSLKAEVRGAKEANLKLQETLLSMEAFARAASHDLRTPLSTLTGALHYFSEHYAASLPETAREFLQHMARATDQMDRLTTELLEHSVSISTRINIQEISAQDAVSEACTSLSQNLQACGGNIRITGGGFRLHADPALLHLVLTNLLSNSIKYRHPERPLEITIRMAGAGRDKWQLSVADNGTGFAPEDRHLILQPFHRAHPEIEGSGIGLSTCAEICRRHNWNFTADAEPEEGAVFTISFG</sequence>
<accession>A0ABS7NFP0</accession>
<evidence type="ECO:0000259" key="7">
    <source>
        <dbReference type="PROSITE" id="PS50109"/>
    </source>
</evidence>
<evidence type="ECO:0000256" key="1">
    <source>
        <dbReference type="ARBA" id="ARBA00000085"/>
    </source>
</evidence>
<evidence type="ECO:0000313" key="8">
    <source>
        <dbReference type="EMBL" id="MBY6140029.1"/>
    </source>
</evidence>
<evidence type="ECO:0000256" key="3">
    <source>
        <dbReference type="ARBA" id="ARBA00022553"/>
    </source>
</evidence>
<dbReference type="SMART" id="SM00387">
    <property type="entry name" value="HATPase_c"/>
    <property type="match status" value="1"/>
</dbReference>
<keyword evidence="5 8" id="KW-0418">Kinase</keyword>
<feature type="coiled-coil region" evidence="6">
    <location>
        <begin position="134"/>
        <end position="161"/>
    </location>
</feature>
<name>A0ABS7NFP0_9RHOB</name>
<dbReference type="EC" id="2.7.13.3" evidence="2"/>
<evidence type="ECO:0000256" key="5">
    <source>
        <dbReference type="ARBA" id="ARBA00022777"/>
    </source>
</evidence>
<keyword evidence="4" id="KW-0808">Transferase</keyword>
<dbReference type="InterPro" id="IPR036890">
    <property type="entry name" value="HATPase_C_sf"/>
</dbReference>
<dbReference type="InterPro" id="IPR003661">
    <property type="entry name" value="HisK_dim/P_dom"/>
</dbReference>
<dbReference type="Gene3D" id="1.10.287.130">
    <property type="match status" value="1"/>
</dbReference>
<dbReference type="InterPro" id="IPR004358">
    <property type="entry name" value="Sig_transdc_His_kin-like_C"/>
</dbReference>
<keyword evidence="6" id="KW-0175">Coiled coil</keyword>
<dbReference type="PROSITE" id="PS50109">
    <property type="entry name" value="HIS_KIN"/>
    <property type="match status" value="1"/>
</dbReference>
<proteinExistence type="predicted"/>
<dbReference type="PANTHER" id="PTHR42878">
    <property type="entry name" value="TWO-COMPONENT HISTIDINE KINASE"/>
    <property type="match status" value="1"/>
</dbReference>
<dbReference type="CDD" id="cd00082">
    <property type="entry name" value="HisKA"/>
    <property type="match status" value="1"/>
</dbReference>
<evidence type="ECO:0000313" key="9">
    <source>
        <dbReference type="Proteomes" id="UP000766629"/>
    </source>
</evidence>